<sequence>EKRETGETAKLPLTHSELYKKIDGLILVVYAGTGRTLLPKRVRIIPRHLSIGLVRSEFVQKYLGKLSRAVHDNAPDIICIDKIDTTPAERFDAQTGTDCEALEY</sequence>
<dbReference type="InterPro" id="IPR050221">
    <property type="entry name" value="26S_Proteasome_ATPase"/>
</dbReference>
<dbReference type="HOGENOM" id="CLU_2298264_0_0_1"/>
<dbReference type="STRING" id="914234.M2P517"/>
<reference evidence="3 4" key="1">
    <citation type="journal article" date="2012" name="Proc. Natl. Acad. Sci. U.S.A.">
        <title>Comparative genomics of Ceriporiopsis subvermispora and Phanerochaete chrysosporium provide insight into selective ligninolysis.</title>
        <authorList>
            <person name="Fernandez-Fueyo E."/>
            <person name="Ruiz-Duenas F.J."/>
            <person name="Ferreira P."/>
            <person name="Floudas D."/>
            <person name="Hibbett D.S."/>
            <person name="Canessa P."/>
            <person name="Larrondo L.F."/>
            <person name="James T.Y."/>
            <person name="Seelenfreund D."/>
            <person name="Lobos S."/>
            <person name="Polanco R."/>
            <person name="Tello M."/>
            <person name="Honda Y."/>
            <person name="Watanabe T."/>
            <person name="Watanabe T."/>
            <person name="Ryu J.S."/>
            <person name="Kubicek C.P."/>
            <person name="Schmoll M."/>
            <person name="Gaskell J."/>
            <person name="Hammel K.E."/>
            <person name="St John F.J."/>
            <person name="Vanden Wymelenberg A."/>
            <person name="Sabat G."/>
            <person name="Splinter BonDurant S."/>
            <person name="Syed K."/>
            <person name="Yadav J.S."/>
            <person name="Doddapaneni H."/>
            <person name="Subramanian V."/>
            <person name="Lavin J.L."/>
            <person name="Oguiza J.A."/>
            <person name="Perez G."/>
            <person name="Pisabarro A.G."/>
            <person name="Ramirez L."/>
            <person name="Santoyo F."/>
            <person name="Master E."/>
            <person name="Coutinho P.M."/>
            <person name="Henrissat B."/>
            <person name="Lombard V."/>
            <person name="Magnuson J.K."/>
            <person name="Kuees U."/>
            <person name="Hori C."/>
            <person name="Igarashi K."/>
            <person name="Samejima M."/>
            <person name="Held B.W."/>
            <person name="Barry K.W."/>
            <person name="LaButti K.M."/>
            <person name="Lapidus A."/>
            <person name="Lindquist E.A."/>
            <person name="Lucas S.M."/>
            <person name="Riley R."/>
            <person name="Salamov A.A."/>
            <person name="Hoffmeister D."/>
            <person name="Schwenk D."/>
            <person name="Hadar Y."/>
            <person name="Yarden O."/>
            <person name="de Vries R.P."/>
            <person name="Wiebenga A."/>
            <person name="Stenlid J."/>
            <person name="Eastwood D."/>
            <person name="Grigoriev I.V."/>
            <person name="Berka R.M."/>
            <person name="Blanchette R.A."/>
            <person name="Kersten P."/>
            <person name="Martinez A.T."/>
            <person name="Vicuna R."/>
            <person name="Cullen D."/>
        </authorList>
    </citation>
    <scope>NUCLEOTIDE SEQUENCE [LARGE SCALE GENOMIC DNA]</scope>
    <source>
        <strain evidence="3 4">B</strain>
    </source>
</reference>
<dbReference type="AlphaFoldDB" id="M2P517"/>
<feature type="non-terminal residue" evidence="3">
    <location>
        <position position="104"/>
    </location>
</feature>
<evidence type="ECO:0000256" key="2">
    <source>
        <dbReference type="ARBA" id="ARBA00022840"/>
    </source>
</evidence>
<evidence type="ECO:0000313" key="4">
    <source>
        <dbReference type="Proteomes" id="UP000016930"/>
    </source>
</evidence>
<dbReference type="EMBL" id="KB446353">
    <property type="protein sequence ID" value="EMD30304.1"/>
    <property type="molecule type" value="Genomic_DNA"/>
</dbReference>
<proteinExistence type="predicted"/>
<evidence type="ECO:0000256" key="1">
    <source>
        <dbReference type="ARBA" id="ARBA00022741"/>
    </source>
</evidence>
<gene>
    <name evidence="3" type="ORF">CERSUDRAFT_61294</name>
</gene>
<organism evidence="3 4">
    <name type="scientific">Ceriporiopsis subvermispora (strain B)</name>
    <name type="common">White-rot fungus</name>
    <name type="synonym">Gelatoporia subvermispora</name>
    <dbReference type="NCBI Taxonomy" id="914234"/>
    <lineage>
        <taxon>Eukaryota</taxon>
        <taxon>Fungi</taxon>
        <taxon>Dikarya</taxon>
        <taxon>Basidiomycota</taxon>
        <taxon>Agaricomycotina</taxon>
        <taxon>Agaricomycetes</taxon>
        <taxon>Polyporales</taxon>
        <taxon>Gelatoporiaceae</taxon>
        <taxon>Gelatoporia</taxon>
    </lineage>
</organism>
<dbReference type="GO" id="GO:0005524">
    <property type="term" value="F:ATP binding"/>
    <property type="evidence" value="ECO:0007669"/>
    <property type="project" value="UniProtKB-KW"/>
</dbReference>
<dbReference type="Proteomes" id="UP000016930">
    <property type="component" value="Unassembled WGS sequence"/>
</dbReference>
<dbReference type="Gene3D" id="3.40.50.300">
    <property type="entry name" value="P-loop containing nucleotide triphosphate hydrolases"/>
    <property type="match status" value="1"/>
</dbReference>
<keyword evidence="1" id="KW-0547">Nucleotide-binding</keyword>
<keyword evidence="4" id="KW-1185">Reference proteome</keyword>
<accession>M2P517</accession>
<name>M2P517_CERS8</name>
<dbReference type="InterPro" id="IPR027417">
    <property type="entry name" value="P-loop_NTPase"/>
</dbReference>
<evidence type="ECO:0000313" key="3">
    <source>
        <dbReference type="EMBL" id="EMD30304.1"/>
    </source>
</evidence>
<protein>
    <submittedName>
        <fullName evidence="3">Uncharacterized protein</fullName>
    </submittedName>
</protein>
<dbReference type="PANTHER" id="PTHR23073">
    <property type="entry name" value="26S PROTEASOME REGULATORY SUBUNIT"/>
    <property type="match status" value="1"/>
</dbReference>
<keyword evidence="2" id="KW-0067">ATP-binding</keyword>